<accession>A0ABD1YBC8</accession>
<dbReference type="EMBL" id="JBHFFA010000005">
    <property type="protein sequence ID" value="KAL2623840.1"/>
    <property type="molecule type" value="Genomic_DNA"/>
</dbReference>
<name>A0ABD1YBC8_9MARC</name>
<dbReference type="Proteomes" id="UP001605036">
    <property type="component" value="Unassembled WGS sequence"/>
</dbReference>
<evidence type="ECO:0000256" key="1">
    <source>
        <dbReference type="SAM" id="SignalP"/>
    </source>
</evidence>
<reference evidence="2 3" key="1">
    <citation type="submission" date="2024-09" db="EMBL/GenBank/DDBJ databases">
        <title>Chromosome-scale assembly of Riccia fluitans.</title>
        <authorList>
            <person name="Paukszto L."/>
            <person name="Sawicki J."/>
            <person name="Karawczyk K."/>
            <person name="Piernik-Szablinska J."/>
            <person name="Szczecinska M."/>
            <person name="Mazdziarz M."/>
        </authorList>
    </citation>
    <scope>NUCLEOTIDE SEQUENCE [LARGE SCALE GENOMIC DNA]</scope>
    <source>
        <strain evidence="2">Rf_01</strain>
        <tissue evidence="2">Aerial parts of the thallus</tissue>
    </source>
</reference>
<comment type="caution">
    <text evidence="2">The sequence shown here is derived from an EMBL/GenBank/DDBJ whole genome shotgun (WGS) entry which is preliminary data.</text>
</comment>
<gene>
    <name evidence="2" type="ORF">R1flu_008085</name>
</gene>
<protein>
    <recommendedName>
        <fullName evidence="4">Secreted protein</fullName>
    </recommendedName>
</protein>
<proteinExistence type="predicted"/>
<feature type="signal peptide" evidence="1">
    <location>
        <begin position="1"/>
        <end position="26"/>
    </location>
</feature>
<keyword evidence="1" id="KW-0732">Signal</keyword>
<evidence type="ECO:0008006" key="4">
    <source>
        <dbReference type="Google" id="ProtNLM"/>
    </source>
</evidence>
<sequence length="125" mass="13609">MYTGKLCVVVLSVLRVLCVPERHVSACCICDFSFNHTWQAQRCPFLLTSGSDTFSVTNILSNLSNLQAQFSAISITAARDPTMIADGDAVRELGEKLPDDLDAAGDPCLPTPWAWLFAASSYHLV</sequence>
<keyword evidence="3" id="KW-1185">Reference proteome</keyword>
<evidence type="ECO:0000313" key="2">
    <source>
        <dbReference type="EMBL" id="KAL2623840.1"/>
    </source>
</evidence>
<dbReference type="AlphaFoldDB" id="A0ABD1YBC8"/>
<evidence type="ECO:0000313" key="3">
    <source>
        <dbReference type="Proteomes" id="UP001605036"/>
    </source>
</evidence>
<organism evidence="2 3">
    <name type="scientific">Riccia fluitans</name>
    <dbReference type="NCBI Taxonomy" id="41844"/>
    <lineage>
        <taxon>Eukaryota</taxon>
        <taxon>Viridiplantae</taxon>
        <taxon>Streptophyta</taxon>
        <taxon>Embryophyta</taxon>
        <taxon>Marchantiophyta</taxon>
        <taxon>Marchantiopsida</taxon>
        <taxon>Marchantiidae</taxon>
        <taxon>Marchantiales</taxon>
        <taxon>Ricciaceae</taxon>
        <taxon>Riccia</taxon>
    </lineage>
</organism>
<feature type="chain" id="PRO_5044798092" description="Secreted protein" evidence="1">
    <location>
        <begin position="27"/>
        <end position="125"/>
    </location>
</feature>